<dbReference type="InterPro" id="IPR002123">
    <property type="entry name" value="Plipid/glycerol_acylTrfase"/>
</dbReference>
<dbReference type="SMART" id="SM00563">
    <property type="entry name" value="PlsC"/>
    <property type="match status" value="1"/>
</dbReference>
<evidence type="ECO:0000256" key="1">
    <source>
        <dbReference type="SAM" id="Phobius"/>
    </source>
</evidence>
<dbReference type="EMBL" id="HBIJ01002522">
    <property type="protein sequence ID" value="CAE0360986.1"/>
    <property type="molecule type" value="Transcribed_RNA"/>
</dbReference>
<keyword evidence="1" id="KW-0812">Transmembrane</keyword>
<name>A0A7S3JPM8_9STRA</name>
<dbReference type="Pfam" id="PF01553">
    <property type="entry name" value="Acyltransferase"/>
    <property type="match status" value="1"/>
</dbReference>
<proteinExistence type="predicted"/>
<accession>A0A7S3JPM8</accession>
<sequence length="276" mass="31358">MGKGLSQRRGISGMLYISFFTFFVLNAVAIWCVLKKIGNVLGVCEAPIHKNFLDSLLVWLNPDIKEVAPMPTDRGCLALCNHVNWSDFVIDICLVENGVYVSRNLLKFIFFPGSILRQLLFGDCIFFQRGGKSAHSKSHLYKQVEEKCLNENRCIIVYVEGTRNPKKQKLPLKVGLLKLAYEKKIPVFVSMTTDKTSIFDETNFIVTFRVPIINKKSPIIDPLQFSDLSSFLAQVQSHWDSLWSQLILSPPKSEYPTLHSLPSVCGRNKEKINKTE</sequence>
<protein>
    <recommendedName>
        <fullName evidence="2">Phospholipid/glycerol acyltransferase domain-containing protein</fullName>
    </recommendedName>
</protein>
<evidence type="ECO:0000313" key="3">
    <source>
        <dbReference type="EMBL" id="CAE0360986.1"/>
    </source>
</evidence>
<organism evidence="3">
    <name type="scientific">Aureoumbra lagunensis</name>
    <dbReference type="NCBI Taxonomy" id="44058"/>
    <lineage>
        <taxon>Eukaryota</taxon>
        <taxon>Sar</taxon>
        <taxon>Stramenopiles</taxon>
        <taxon>Ochrophyta</taxon>
        <taxon>Pelagophyceae</taxon>
        <taxon>Pelagomonadales</taxon>
        <taxon>Aureoumbra</taxon>
    </lineage>
</organism>
<evidence type="ECO:0000259" key="2">
    <source>
        <dbReference type="SMART" id="SM00563"/>
    </source>
</evidence>
<feature type="domain" description="Phospholipid/glycerol acyltransferase" evidence="2">
    <location>
        <begin position="76"/>
        <end position="192"/>
    </location>
</feature>
<dbReference type="SUPFAM" id="SSF69593">
    <property type="entry name" value="Glycerol-3-phosphate (1)-acyltransferase"/>
    <property type="match status" value="1"/>
</dbReference>
<dbReference type="AlphaFoldDB" id="A0A7S3JPM8"/>
<dbReference type="GO" id="GO:0016746">
    <property type="term" value="F:acyltransferase activity"/>
    <property type="evidence" value="ECO:0007669"/>
    <property type="project" value="InterPro"/>
</dbReference>
<reference evidence="3" key="1">
    <citation type="submission" date="2021-01" db="EMBL/GenBank/DDBJ databases">
        <authorList>
            <person name="Corre E."/>
            <person name="Pelletier E."/>
            <person name="Niang G."/>
            <person name="Scheremetjew M."/>
            <person name="Finn R."/>
            <person name="Kale V."/>
            <person name="Holt S."/>
            <person name="Cochrane G."/>
            <person name="Meng A."/>
            <person name="Brown T."/>
            <person name="Cohen L."/>
        </authorList>
    </citation>
    <scope>NUCLEOTIDE SEQUENCE</scope>
    <source>
        <strain evidence="3">CCMP1510</strain>
    </source>
</reference>
<feature type="transmembrane region" description="Helical" evidence="1">
    <location>
        <begin position="12"/>
        <end position="31"/>
    </location>
</feature>
<gene>
    <name evidence="3" type="ORF">ALAG00032_LOCUS1718</name>
</gene>
<keyword evidence="1" id="KW-1133">Transmembrane helix</keyword>
<keyword evidence="1" id="KW-0472">Membrane</keyword>